<organism evidence="3">
    <name type="scientific">Oryza sativa subsp. japonica</name>
    <name type="common">Rice</name>
    <dbReference type="NCBI Taxonomy" id="39947"/>
    <lineage>
        <taxon>Eukaryota</taxon>
        <taxon>Viridiplantae</taxon>
        <taxon>Streptophyta</taxon>
        <taxon>Embryophyta</taxon>
        <taxon>Tracheophyta</taxon>
        <taxon>Spermatophyta</taxon>
        <taxon>Magnoliopsida</taxon>
        <taxon>Liliopsida</taxon>
        <taxon>Poales</taxon>
        <taxon>Poaceae</taxon>
        <taxon>BOP clade</taxon>
        <taxon>Oryzoideae</taxon>
        <taxon>Oryzeae</taxon>
        <taxon>Oryzinae</taxon>
        <taxon>Oryza</taxon>
        <taxon>Oryza sativa</taxon>
    </lineage>
</organism>
<accession>Q5ZDL3</accession>
<evidence type="ECO:0000313" key="3">
    <source>
        <dbReference type="EMBL" id="BAD61271.1"/>
    </source>
</evidence>
<sequence length="87" mass="9275">MGRRGDGGMDGHRVYLRREGGGRSLAGRWAPRPRVGGPGMAATLRIMRACGFLLCDSKEMERGLPGRSGPHGSDPSTLSMAPSHNSR</sequence>
<dbReference type="EMBL" id="AP002540">
    <property type="protein sequence ID" value="BAD61128.1"/>
    <property type="molecule type" value="Genomic_DNA"/>
</dbReference>
<dbReference type="AlphaFoldDB" id="Q5ZDL3"/>
<dbReference type="EMBL" id="AP002872">
    <property type="protein sequence ID" value="BAD61271.1"/>
    <property type="molecule type" value="Genomic_DNA"/>
</dbReference>
<dbReference type="Proteomes" id="UP000000763">
    <property type="component" value="Chromosome 1"/>
</dbReference>
<dbReference type="Proteomes" id="UP000817658">
    <property type="component" value="Chromosome 1"/>
</dbReference>
<name>Q5ZDL3_ORYSJ</name>
<evidence type="ECO:0000313" key="2">
    <source>
        <dbReference type="EMBL" id="BAD61128.1"/>
    </source>
</evidence>
<feature type="compositionally biased region" description="Polar residues" evidence="1">
    <location>
        <begin position="74"/>
        <end position="87"/>
    </location>
</feature>
<feature type="region of interest" description="Disordered" evidence="1">
    <location>
        <begin position="60"/>
        <end position="87"/>
    </location>
</feature>
<proteinExistence type="predicted"/>
<reference evidence="4" key="3">
    <citation type="journal article" date="2008" name="Nucleic Acids Res.">
        <title>The rice annotation project database (RAP-DB): 2008 update.</title>
        <authorList>
            <consortium name="The rice annotation project (RAP)"/>
        </authorList>
    </citation>
    <scope>GENOME REANNOTATION</scope>
    <source>
        <strain evidence="4">cv. Nipponbare</strain>
    </source>
</reference>
<evidence type="ECO:0000313" key="4">
    <source>
        <dbReference type="Proteomes" id="UP000000763"/>
    </source>
</evidence>
<reference evidence="3" key="1">
    <citation type="journal article" date="2002" name="Nature">
        <title>The genome sequence and structure of rice chromosome 1.</title>
        <authorList>
            <person name="Sasaki T."/>
            <person name="Matsumoto T."/>
            <person name="Yamamoto K."/>
            <person name="Sakata K."/>
            <person name="Baba T."/>
            <person name="Katayose Y."/>
            <person name="Wu J."/>
            <person name="Niimura Y."/>
            <person name="Cheng Z."/>
            <person name="Nagamura Y."/>
            <person name="Antonio B.A."/>
            <person name="Kanamori H."/>
            <person name="Hosokawa S."/>
            <person name="Masukawa M."/>
            <person name="Arikawa K."/>
            <person name="Chiden Y."/>
            <person name="Hayashi M."/>
            <person name="Okamoto M."/>
            <person name="Ando T."/>
            <person name="Aoki H."/>
            <person name="Arita K."/>
            <person name="Hamada M."/>
            <person name="Harada C."/>
            <person name="Hijishita S."/>
            <person name="Honda M."/>
            <person name="Ichikawa Y."/>
            <person name="Idonuma A."/>
            <person name="Iijima M."/>
            <person name="Ikeda M."/>
            <person name="Ikeno M."/>
            <person name="Itoh S."/>
            <person name="Itoh T."/>
            <person name="Itoh Y."/>
            <person name="Itoh Y."/>
            <person name="Iwabuchi A."/>
            <person name="Kamiya K."/>
            <person name="Karasawa W."/>
            <person name="Katagiri S."/>
            <person name="Kikuta A."/>
            <person name="Kobayashi N."/>
            <person name="Kono I."/>
            <person name="Machita K."/>
            <person name="Maehara T."/>
            <person name="Mizuno H."/>
            <person name="Mizubayashi T."/>
            <person name="Mukai Y."/>
            <person name="Nagasaki H."/>
            <person name="Nakashima M."/>
            <person name="Nakama Y."/>
            <person name="Nakamichi Y."/>
            <person name="Nakamura M."/>
            <person name="Namiki N."/>
            <person name="Negishi M."/>
            <person name="Ohta I."/>
            <person name="Ono N."/>
            <person name="Saji S."/>
            <person name="Sakai K."/>
            <person name="Shibata M."/>
            <person name="Shimokawa T."/>
            <person name="Shomura A."/>
            <person name="Song J."/>
            <person name="Takazaki Y."/>
            <person name="Terasawa K."/>
            <person name="Tsuji K."/>
            <person name="Waki K."/>
            <person name="Yamagata H."/>
            <person name="Yamane H."/>
            <person name="Yoshiki S."/>
            <person name="Yoshihara R."/>
            <person name="Yukawa K."/>
            <person name="Zhong H."/>
            <person name="Iwama H."/>
            <person name="Endo T."/>
            <person name="Ito H."/>
            <person name="Hahn J.H."/>
            <person name="Kim H.I."/>
            <person name="Eun M.Y."/>
            <person name="Yano M."/>
            <person name="Jiang J."/>
            <person name="Gojobori T."/>
        </authorList>
    </citation>
    <scope>NUCLEOTIDE SEQUENCE</scope>
</reference>
<gene>
    <name evidence="3" type="ORF">P0416D03.46</name>
    <name evidence="2" type="ORF">P0434B04.10</name>
</gene>
<protein>
    <submittedName>
        <fullName evidence="3">Uncharacterized protein</fullName>
    </submittedName>
</protein>
<reference evidence="4" key="2">
    <citation type="journal article" date="2005" name="Nature">
        <title>The map-based sequence of the rice genome.</title>
        <authorList>
            <consortium name="International rice genome sequencing project (IRGSP)"/>
            <person name="Matsumoto T."/>
            <person name="Wu J."/>
            <person name="Kanamori H."/>
            <person name="Katayose Y."/>
            <person name="Fujisawa M."/>
            <person name="Namiki N."/>
            <person name="Mizuno H."/>
            <person name="Yamamoto K."/>
            <person name="Antonio B.A."/>
            <person name="Baba T."/>
            <person name="Sakata K."/>
            <person name="Nagamura Y."/>
            <person name="Aoki H."/>
            <person name="Arikawa K."/>
            <person name="Arita K."/>
            <person name="Bito T."/>
            <person name="Chiden Y."/>
            <person name="Fujitsuka N."/>
            <person name="Fukunaka R."/>
            <person name="Hamada M."/>
            <person name="Harada C."/>
            <person name="Hayashi A."/>
            <person name="Hijishita S."/>
            <person name="Honda M."/>
            <person name="Hosokawa S."/>
            <person name="Ichikawa Y."/>
            <person name="Idonuma A."/>
            <person name="Iijima M."/>
            <person name="Ikeda M."/>
            <person name="Ikeno M."/>
            <person name="Ito K."/>
            <person name="Ito S."/>
            <person name="Ito T."/>
            <person name="Ito Y."/>
            <person name="Ito Y."/>
            <person name="Iwabuchi A."/>
            <person name="Kamiya K."/>
            <person name="Karasawa W."/>
            <person name="Kurita K."/>
            <person name="Katagiri S."/>
            <person name="Kikuta A."/>
            <person name="Kobayashi H."/>
            <person name="Kobayashi N."/>
            <person name="Machita K."/>
            <person name="Maehara T."/>
            <person name="Masukawa M."/>
            <person name="Mizubayashi T."/>
            <person name="Mukai Y."/>
            <person name="Nagasaki H."/>
            <person name="Nagata Y."/>
            <person name="Naito S."/>
            <person name="Nakashima M."/>
            <person name="Nakama Y."/>
            <person name="Nakamichi Y."/>
            <person name="Nakamura M."/>
            <person name="Meguro A."/>
            <person name="Negishi M."/>
            <person name="Ohta I."/>
            <person name="Ohta T."/>
            <person name="Okamoto M."/>
            <person name="Ono N."/>
            <person name="Saji S."/>
            <person name="Sakaguchi M."/>
            <person name="Sakai K."/>
            <person name="Shibata M."/>
            <person name="Shimokawa T."/>
            <person name="Song J."/>
            <person name="Takazaki Y."/>
            <person name="Terasawa K."/>
            <person name="Tsugane M."/>
            <person name="Tsuji K."/>
            <person name="Ueda S."/>
            <person name="Waki K."/>
            <person name="Yamagata H."/>
            <person name="Yamamoto M."/>
            <person name="Yamamoto S."/>
            <person name="Yamane H."/>
            <person name="Yoshiki S."/>
            <person name="Yoshihara R."/>
            <person name="Yukawa K."/>
            <person name="Zhong H."/>
            <person name="Yano M."/>
            <person name="Yuan Q."/>
            <person name="Ouyang S."/>
            <person name="Liu J."/>
            <person name="Jones K.M."/>
            <person name="Gansberger K."/>
            <person name="Moffat K."/>
            <person name="Hill J."/>
            <person name="Bera J."/>
            <person name="Fadrosh D."/>
            <person name="Jin S."/>
            <person name="Johri S."/>
            <person name="Kim M."/>
            <person name="Overton L."/>
            <person name="Reardon M."/>
            <person name="Tsitrin T."/>
            <person name="Vuong H."/>
            <person name="Weaver B."/>
            <person name="Ciecko A."/>
            <person name="Tallon L."/>
            <person name="Jackson J."/>
            <person name="Pai G."/>
            <person name="Aken S.V."/>
            <person name="Utterback T."/>
            <person name="Reidmuller S."/>
            <person name="Feldblyum T."/>
            <person name="Hsiao J."/>
            <person name="Zismann V."/>
            <person name="Iobst S."/>
            <person name="de Vazeille A.R."/>
            <person name="Buell C.R."/>
            <person name="Ying K."/>
            <person name="Li Y."/>
            <person name="Lu T."/>
            <person name="Huang Y."/>
            <person name="Zhao Q."/>
            <person name="Feng Q."/>
            <person name="Zhang L."/>
            <person name="Zhu J."/>
            <person name="Weng Q."/>
            <person name="Mu J."/>
            <person name="Lu Y."/>
            <person name="Fan D."/>
            <person name="Liu Y."/>
            <person name="Guan J."/>
            <person name="Zhang Y."/>
            <person name="Yu S."/>
            <person name="Liu X."/>
            <person name="Zhang Y."/>
            <person name="Hong G."/>
            <person name="Han B."/>
            <person name="Choisne N."/>
            <person name="Demange N."/>
            <person name="Orjeda G."/>
            <person name="Samain S."/>
            <person name="Cattolico L."/>
            <person name="Pelletier E."/>
            <person name="Couloux A."/>
            <person name="Segurens B."/>
            <person name="Wincker P."/>
            <person name="D'Hont A."/>
            <person name="Scarpelli C."/>
            <person name="Weissenbach J."/>
            <person name="Salanoubat M."/>
            <person name="Quetier F."/>
            <person name="Yu Y."/>
            <person name="Kim H.R."/>
            <person name="Rambo T."/>
            <person name="Currie J."/>
            <person name="Collura K."/>
            <person name="Luo M."/>
            <person name="Yang T."/>
            <person name="Ammiraju J.S.S."/>
            <person name="Engler F."/>
            <person name="Soderlund C."/>
            <person name="Wing R.A."/>
            <person name="Palmer L.E."/>
            <person name="de la Bastide M."/>
            <person name="Spiegel L."/>
            <person name="Nascimento L."/>
            <person name="Zutavern T."/>
            <person name="O'Shaughnessy A."/>
            <person name="Dike S."/>
            <person name="Dedhia N."/>
            <person name="Preston R."/>
            <person name="Balija V."/>
            <person name="McCombie W.R."/>
            <person name="Chow T."/>
            <person name="Chen H."/>
            <person name="Chung M."/>
            <person name="Chen C."/>
            <person name="Shaw J."/>
            <person name="Wu H."/>
            <person name="Hsiao K."/>
            <person name="Chao Y."/>
            <person name="Chu M."/>
            <person name="Cheng C."/>
            <person name="Hour A."/>
            <person name="Lee P."/>
            <person name="Lin S."/>
            <person name="Lin Y."/>
            <person name="Liou J."/>
            <person name="Liu S."/>
            <person name="Hsing Y."/>
            <person name="Raghuvanshi S."/>
            <person name="Mohanty A."/>
            <person name="Bharti A.K."/>
            <person name="Gaur A."/>
            <person name="Gupta V."/>
            <person name="Kumar D."/>
            <person name="Ravi V."/>
            <person name="Vij S."/>
            <person name="Kapur A."/>
            <person name="Khurana P."/>
            <person name="Khurana P."/>
            <person name="Khurana J.P."/>
            <person name="Tyagi A.K."/>
            <person name="Gaikwad K."/>
            <person name="Singh A."/>
            <person name="Dalal V."/>
            <person name="Srivastava S."/>
            <person name="Dixit A."/>
            <person name="Pal A.K."/>
            <person name="Ghazi I.A."/>
            <person name="Yadav M."/>
            <person name="Pandit A."/>
            <person name="Bhargava A."/>
            <person name="Sureshbabu K."/>
            <person name="Batra K."/>
            <person name="Sharma T.R."/>
            <person name="Mohapatra T."/>
            <person name="Singh N.K."/>
            <person name="Messing J."/>
            <person name="Nelson A.B."/>
            <person name="Fuks G."/>
            <person name="Kavchok S."/>
            <person name="Keizer G."/>
            <person name="Linton E."/>
            <person name="Llaca V."/>
            <person name="Song R."/>
            <person name="Tanyolac B."/>
            <person name="Young S."/>
            <person name="Ho-Il K."/>
            <person name="Hahn J.H."/>
            <person name="Sangsakoo G."/>
            <person name="Vanavichit A."/>
            <person name="de Mattos Luiz.A.T."/>
            <person name="Zimmer P.D."/>
            <person name="Malone G."/>
            <person name="Dellagostin O."/>
            <person name="de Oliveira A.C."/>
            <person name="Bevan M."/>
            <person name="Bancroft I."/>
            <person name="Minx P."/>
            <person name="Cordum H."/>
            <person name="Wilson R."/>
            <person name="Cheng Z."/>
            <person name="Jin W."/>
            <person name="Jiang J."/>
            <person name="Leong S.A."/>
            <person name="Iwama H."/>
            <person name="Gojobori T."/>
            <person name="Itoh T."/>
            <person name="Niimura Y."/>
            <person name="Fujii Y."/>
            <person name="Habara T."/>
            <person name="Sakai H."/>
            <person name="Sato Y."/>
            <person name="Wilson G."/>
            <person name="Kumar K."/>
            <person name="McCouch S."/>
            <person name="Juretic N."/>
            <person name="Hoen D."/>
            <person name="Wright S."/>
            <person name="Bruskiewich R."/>
            <person name="Bureau T."/>
            <person name="Miyao A."/>
            <person name="Hirochika H."/>
            <person name="Nishikawa T."/>
            <person name="Kadowaki K."/>
            <person name="Sugiura M."/>
            <person name="Burr B."/>
            <person name="Sasaki T."/>
        </authorList>
    </citation>
    <scope>NUCLEOTIDE SEQUENCE [LARGE SCALE GENOMIC DNA]</scope>
    <source>
        <strain evidence="4">cv. Nipponbare</strain>
    </source>
</reference>
<evidence type="ECO:0000256" key="1">
    <source>
        <dbReference type="SAM" id="MobiDB-lite"/>
    </source>
</evidence>